<gene>
    <name evidence="2" type="ORF">GON04_10865</name>
</gene>
<dbReference type="Proteomes" id="UP000469385">
    <property type="component" value="Unassembled WGS sequence"/>
</dbReference>
<evidence type="ECO:0000256" key="1">
    <source>
        <dbReference type="SAM" id="MobiDB-lite"/>
    </source>
</evidence>
<sequence>MQKLFGGAEAQPLPSARSRASAPQGGSEGRAVSPISMRRELLRLALRQSLLKNGIPSSWIVAEALEVSPRGGGTPGVHIRLVMQHWEPRLLPYTLSFQQDLEQRLLAVEPEVRSWLRGFSWQYAKVEGEPGPMPDPATWADGTPQPESAPVAMEPPQPGPPRKTKEDLARLFAQQDRIRARDEAPPDFAPTQPASW</sequence>
<organism evidence="2 3">
    <name type="scientific">Ramlibacter pinisoli</name>
    <dbReference type="NCBI Taxonomy" id="2682844"/>
    <lineage>
        <taxon>Bacteria</taxon>
        <taxon>Pseudomonadati</taxon>
        <taxon>Pseudomonadota</taxon>
        <taxon>Betaproteobacteria</taxon>
        <taxon>Burkholderiales</taxon>
        <taxon>Comamonadaceae</taxon>
        <taxon>Ramlibacter</taxon>
    </lineage>
</organism>
<reference evidence="2 3" key="1">
    <citation type="submission" date="2019-12" db="EMBL/GenBank/DDBJ databases">
        <authorList>
            <person name="Huq M.A."/>
        </authorList>
    </citation>
    <scope>NUCLEOTIDE SEQUENCE [LARGE SCALE GENOMIC DNA]</scope>
    <source>
        <strain evidence="2 3">MAH-25</strain>
    </source>
</reference>
<proteinExistence type="predicted"/>
<evidence type="ECO:0000313" key="3">
    <source>
        <dbReference type="Proteomes" id="UP000469385"/>
    </source>
</evidence>
<comment type="caution">
    <text evidence="2">The sequence shown here is derived from an EMBL/GenBank/DDBJ whole genome shotgun (WGS) entry which is preliminary data.</text>
</comment>
<feature type="region of interest" description="Disordered" evidence="1">
    <location>
        <begin position="1"/>
        <end position="32"/>
    </location>
</feature>
<keyword evidence="3" id="KW-1185">Reference proteome</keyword>
<evidence type="ECO:0000313" key="2">
    <source>
        <dbReference type="EMBL" id="MVQ29952.1"/>
    </source>
</evidence>
<protein>
    <submittedName>
        <fullName evidence="2">Uncharacterized protein</fullName>
    </submittedName>
</protein>
<dbReference type="AlphaFoldDB" id="A0A6N8ITA3"/>
<accession>A0A6N8ITA3</accession>
<name>A0A6N8ITA3_9BURK</name>
<dbReference type="EMBL" id="WSEL01000003">
    <property type="protein sequence ID" value="MVQ29952.1"/>
    <property type="molecule type" value="Genomic_DNA"/>
</dbReference>
<dbReference type="RefSeq" id="WP_157397895.1">
    <property type="nucleotide sequence ID" value="NZ_WSEL01000003.1"/>
</dbReference>
<feature type="region of interest" description="Disordered" evidence="1">
    <location>
        <begin position="127"/>
        <end position="196"/>
    </location>
</feature>